<evidence type="ECO:0000313" key="5">
    <source>
        <dbReference type="Proteomes" id="UP000274391"/>
    </source>
</evidence>
<evidence type="ECO:0000256" key="3">
    <source>
        <dbReference type="SAM" id="SignalP"/>
    </source>
</evidence>
<reference evidence="4 5" key="1">
    <citation type="submission" date="2018-11" db="EMBL/GenBank/DDBJ databases">
        <title>YIM 102482-1 draft genome.</title>
        <authorList>
            <person name="Li G."/>
            <person name="Jiang Y."/>
        </authorList>
    </citation>
    <scope>NUCLEOTIDE SEQUENCE [LARGE SCALE GENOMIC DNA]</scope>
    <source>
        <strain evidence="4 5">YIM 102482-1</strain>
    </source>
</reference>
<evidence type="ECO:0000256" key="2">
    <source>
        <dbReference type="SAM" id="Phobius"/>
    </source>
</evidence>
<keyword evidence="2" id="KW-0472">Membrane</keyword>
<comment type="caution">
    <text evidence="4">The sequence shown here is derived from an EMBL/GenBank/DDBJ whole genome shotgun (WGS) entry which is preliminary data.</text>
</comment>
<dbReference type="Proteomes" id="UP000274391">
    <property type="component" value="Unassembled WGS sequence"/>
</dbReference>
<dbReference type="NCBIfam" id="TIGR01167">
    <property type="entry name" value="LPXTG_anchor"/>
    <property type="match status" value="1"/>
</dbReference>
<organism evidence="4 5">
    <name type="scientific">Gulosibacter macacae</name>
    <dbReference type="NCBI Taxonomy" id="2488791"/>
    <lineage>
        <taxon>Bacteria</taxon>
        <taxon>Bacillati</taxon>
        <taxon>Actinomycetota</taxon>
        <taxon>Actinomycetes</taxon>
        <taxon>Micrococcales</taxon>
        <taxon>Microbacteriaceae</taxon>
        <taxon>Gulosibacter</taxon>
    </lineage>
</organism>
<dbReference type="GO" id="GO:0005975">
    <property type="term" value="P:carbohydrate metabolic process"/>
    <property type="evidence" value="ECO:0007669"/>
    <property type="project" value="UniProtKB-ARBA"/>
</dbReference>
<gene>
    <name evidence="4" type="ORF">EG850_01875</name>
</gene>
<feature type="compositionally biased region" description="Pro residues" evidence="1">
    <location>
        <begin position="386"/>
        <end position="397"/>
    </location>
</feature>
<keyword evidence="2" id="KW-0812">Transmembrane</keyword>
<keyword evidence="5" id="KW-1185">Reference proteome</keyword>
<name>A0A3P3W152_9MICO</name>
<keyword evidence="2" id="KW-1133">Transmembrane helix</keyword>
<dbReference type="EMBL" id="RQVS01000002">
    <property type="protein sequence ID" value="RRJ88217.1"/>
    <property type="molecule type" value="Genomic_DNA"/>
</dbReference>
<dbReference type="InterPro" id="IPR013783">
    <property type="entry name" value="Ig-like_fold"/>
</dbReference>
<feature type="chain" id="PRO_5018124249" evidence="3">
    <location>
        <begin position="25"/>
        <end position="440"/>
    </location>
</feature>
<evidence type="ECO:0000256" key="1">
    <source>
        <dbReference type="SAM" id="MobiDB-lite"/>
    </source>
</evidence>
<dbReference type="Gene3D" id="2.60.40.10">
    <property type="entry name" value="Immunoglobulins"/>
    <property type="match status" value="1"/>
</dbReference>
<feature type="transmembrane region" description="Helical" evidence="2">
    <location>
        <begin position="415"/>
        <end position="433"/>
    </location>
</feature>
<protein>
    <submittedName>
        <fullName evidence="4">LPXTG cell wall anchor domain-containing protein</fullName>
    </submittedName>
</protein>
<dbReference type="AlphaFoldDB" id="A0A3P3W152"/>
<evidence type="ECO:0000313" key="4">
    <source>
        <dbReference type="EMBL" id="RRJ88217.1"/>
    </source>
</evidence>
<proteinExistence type="predicted"/>
<keyword evidence="3" id="KW-0732">Signal</keyword>
<feature type="region of interest" description="Disordered" evidence="1">
    <location>
        <begin position="383"/>
        <end position="403"/>
    </location>
</feature>
<sequence>MMTKLAAVALGLGVLLGAPALASAQVQPAEGTILFQKIDEHGRVVPGAEFDLQFCYSRDDEPWSCGPYDGDLSWFNGTDTPGSDGDQEPYRSLTKTGFSDAFTTWVPVRGGWSEPIELCLGIRETGAPTGYLPASVKASEPALVCRGPGGWTVENAINSATENRDAVSVTFAGDDTVYGPGLGAWTVVSTEDPFYTVFTLQNDPYPTTVQKVDADGELLAGATFEGESCVRWDEDTEWTCESLSEETLADLASGLMTLEATTEGRAFFSDEQFAAFQAQLEESGADHPYAETNVFVAPVDECVAIRETAAPDGYEAKSAPVVVCKSKTGWTTAYAEELGFVGHFDDAEVAPTLGDWVIDNVLDADGLAVSSSFTLSNVPVPASETPVPPVAPAPSASPTPVADQPALAATGAESLMPLAFIGLAIVASGVLILRRRSAEQ</sequence>
<accession>A0A3P3W152</accession>
<feature type="signal peptide" evidence="3">
    <location>
        <begin position="1"/>
        <end position="24"/>
    </location>
</feature>